<sequence length="83" mass="9412">NKKMPKTETEQTFLLGSHDAMAYSLDTDSSVLEPKKIKALDKMFSTFLRPIVKKWGSAQVITLIHFHVILFTLIAFNSLMGKL</sequence>
<name>A0A671K7E8_9TELE</name>
<dbReference type="Ensembl" id="ENSSANT00000002840.1">
    <property type="protein sequence ID" value="ENSSANP00000002635.1"/>
    <property type="gene ID" value="ENSSANG00000001499.1"/>
</dbReference>
<keyword evidence="1" id="KW-1133">Transmembrane helix</keyword>
<reference evidence="2" key="2">
    <citation type="submission" date="2025-09" db="UniProtKB">
        <authorList>
            <consortium name="Ensembl"/>
        </authorList>
    </citation>
    <scope>IDENTIFICATION</scope>
</reference>
<reference evidence="2" key="1">
    <citation type="submission" date="2025-08" db="UniProtKB">
        <authorList>
            <consortium name="Ensembl"/>
        </authorList>
    </citation>
    <scope>IDENTIFICATION</scope>
</reference>
<protein>
    <submittedName>
        <fullName evidence="2">Uncharacterized protein</fullName>
    </submittedName>
</protein>
<evidence type="ECO:0000313" key="2">
    <source>
        <dbReference type="Ensembl" id="ENSSANP00000002635.1"/>
    </source>
</evidence>
<dbReference type="Proteomes" id="UP000472260">
    <property type="component" value="Unassembled WGS sequence"/>
</dbReference>
<dbReference type="AlphaFoldDB" id="A0A671K7E8"/>
<feature type="transmembrane region" description="Helical" evidence="1">
    <location>
        <begin position="60"/>
        <end position="80"/>
    </location>
</feature>
<keyword evidence="1" id="KW-0812">Transmembrane</keyword>
<evidence type="ECO:0000256" key="1">
    <source>
        <dbReference type="SAM" id="Phobius"/>
    </source>
</evidence>
<keyword evidence="3" id="KW-1185">Reference proteome</keyword>
<proteinExistence type="predicted"/>
<keyword evidence="1" id="KW-0472">Membrane</keyword>
<evidence type="ECO:0000313" key="3">
    <source>
        <dbReference type="Proteomes" id="UP000472260"/>
    </source>
</evidence>
<organism evidence="2 3">
    <name type="scientific">Sinocyclocheilus anshuiensis</name>
    <dbReference type="NCBI Taxonomy" id="1608454"/>
    <lineage>
        <taxon>Eukaryota</taxon>
        <taxon>Metazoa</taxon>
        <taxon>Chordata</taxon>
        <taxon>Craniata</taxon>
        <taxon>Vertebrata</taxon>
        <taxon>Euteleostomi</taxon>
        <taxon>Actinopterygii</taxon>
        <taxon>Neopterygii</taxon>
        <taxon>Teleostei</taxon>
        <taxon>Ostariophysi</taxon>
        <taxon>Cypriniformes</taxon>
        <taxon>Cyprinidae</taxon>
        <taxon>Cyprininae</taxon>
        <taxon>Sinocyclocheilus</taxon>
    </lineage>
</organism>
<accession>A0A671K7E8</accession>